<protein>
    <submittedName>
        <fullName evidence="1">Uncharacterized protein</fullName>
    </submittedName>
</protein>
<name>A0AAP2G8D4_9RHOB</name>
<keyword evidence="2" id="KW-1185">Reference proteome</keyword>
<comment type="caution">
    <text evidence="1">The sequence shown here is derived from an EMBL/GenBank/DDBJ whole genome shotgun (WGS) entry which is preliminary data.</text>
</comment>
<accession>A0AAP2G8D4</accession>
<proteinExistence type="predicted"/>
<organism evidence="1 2">
    <name type="scientific">Harenicola maris</name>
    <dbReference type="NCBI Taxonomy" id="2841044"/>
    <lineage>
        <taxon>Bacteria</taxon>
        <taxon>Pseudomonadati</taxon>
        <taxon>Pseudomonadota</taxon>
        <taxon>Alphaproteobacteria</taxon>
        <taxon>Rhodobacterales</taxon>
        <taxon>Paracoccaceae</taxon>
        <taxon>Harenicola</taxon>
    </lineage>
</organism>
<dbReference type="RefSeq" id="WP_327794424.1">
    <property type="nucleotide sequence ID" value="NZ_JADQAZ010000002.1"/>
</dbReference>
<dbReference type="EMBL" id="JADQAZ010000002">
    <property type="protein sequence ID" value="MBT0958211.1"/>
    <property type="molecule type" value="Genomic_DNA"/>
</dbReference>
<dbReference type="AlphaFoldDB" id="A0AAP2G8D4"/>
<evidence type="ECO:0000313" key="2">
    <source>
        <dbReference type="Proteomes" id="UP001315686"/>
    </source>
</evidence>
<dbReference type="Proteomes" id="UP001315686">
    <property type="component" value="Unassembled WGS sequence"/>
</dbReference>
<reference evidence="1 2" key="1">
    <citation type="journal article" date="2021" name="Arch. Microbiol.">
        <title>Harenicola maris gen. nov., sp. nov. isolated from the Sea of Japan shallow sediments.</title>
        <authorList>
            <person name="Romanenko L.A."/>
            <person name="Kurilenko V.V."/>
            <person name="Chernysheva N.Y."/>
            <person name="Tekutyeva L.A."/>
            <person name="Velansky P.V."/>
            <person name="Svetashev V.I."/>
            <person name="Isaeva M.P."/>
        </authorList>
    </citation>
    <scope>NUCLEOTIDE SEQUENCE [LARGE SCALE GENOMIC DNA]</scope>
    <source>
        <strain evidence="1 2">KMM 3653</strain>
    </source>
</reference>
<sequence length="229" mass="27021">MERMPIPFECWHKFSKDSPAYNREEVRVERAVQDWVRIMVEPRIALLKQYGNASNLGDELEDFWKSISGSRSRLFVHMVDKSRQEGDLMTKDSLYYMRRLQKVGYERNKRMTAGKTPEEIYEILDELNADTSEDWISRIGQNQDEAFAIIRAMIDDPYPSDPDKIYSLKWQVFVAKGTGYFADREGDFTRAQMLERLHWISSEEFGEDIAEWIDWMTAFEANPAPFGFR</sequence>
<gene>
    <name evidence="1" type="ORF">IV417_12505</name>
</gene>
<evidence type="ECO:0000313" key="1">
    <source>
        <dbReference type="EMBL" id="MBT0958211.1"/>
    </source>
</evidence>